<keyword evidence="2" id="KW-0472">Membrane</keyword>
<feature type="region of interest" description="Disordered" evidence="1">
    <location>
        <begin position="107"/>
        <end position="133"/>
    </location>
</feature>
<dbReference type="OrthoDB" id="1831182at2759"/>
<evidence type="ECO:0000256" key="1">
    <source>
        <dbReference type="SAM" id="MobiDB-lite"/>
    </source>
</evidence>
<keyword evidence="2" id="KW-0812">Transmembrane</keyword>
<organism evidence="3 4">
    <name type="scientific">Artemisia annua</name>
    <name type="common">Sweet wormwood</name>
    <dbReference type="NCBI Taxonomy" id="35608"/>
    <lineage>
        <taxon>Eukaryota</taxon>
        <taxon>Viridiplantae</taxon>
        <taxon>Streptophyta</taxon>
        <taxon>Embryophyta</taxon>
        <taxon>Tracheophyta</taxon>
        <taxon>Spermatophyta</taxon>
        <taxon>Magnoliopsida</taxon>
        <taxon>eudicotyledons</taxon>
        <taxon>Gunneridae</taxon>
        <taxon>Pentapetalae</taxon>
        <taxon>asterids</taxon>
        <taxon>campanulids</taxon>
        <taxon>Asterales</taxon>
        <taxon>Asteraceae</taxon>
        <taxon>Asteroideae</taxon>
        <taxon>Anthemideae</taxon>
        <taxon>Artemisiinae</taxon>
        <taxon>Artemisia</taxon>
    </lineage>
</organism>
<comment type="caution">
    <text evidence="3">The sequence shown here is derived from an EMBL/GenBank/DDBJ whole genome shotgun (WGS) entry which is preliminary data.</text>
</comment>
<reference evidence="3 4" key="1">
    <citation type="journal article" date="2018" name="Mol. Plant">
        <title>The genome of Artemisia annua provides insight into the evolution of Asteraceae family and artemisinin biosynthesis.</title>
        <authorList>
            <person name="Shen Q."/>
            <person name="Zhang L."/>
            <person name="Liao Z."/>
            <person name="Wang S."/>
            <person name="Yan T."/>
            <person name="Shi P."/>
            <person name="Liu M."/>
            <person name="Fu X."/>
            <person name="Pan Q."/>
            <person name="Wang Y."/>
            <person name="Lv Z."/>
            <person name="Lu X."/>
            <person name="Zhang F."/>
            <person name="Jiang W."/>
            <person name="Ma Y."/>
            <person name="Chen M."/>
            <person name="Hao X."/>
            <person name="Li L."/>
            <person name="Tang Y."/>
            <person name="Lv G."/>
            <person name="Zhou Y."/>
            <person name="Sun X."/>
            <person name="Brodelius P.E."/>
            <person name="Rose J.K.C."/>
            <person name="Tang K."/>
        </authorList>
    </citation>
    <scope>NUCLEOTIDE SEQUENCE [LARGE SCALE GENOMIC DNA]</scope>
    <source>
        <strain evidence="4">cv. Huhao1</strain>
        <tissue evidence="3">Leaf</tissue>
    </source>
</reference>
<dbReference type="AlphaFoldDB" id="A0A2U1KJA7"/>
<dbReference type="EMBL" id="PKPP01017631">
    <property type="protein sequence ID" value="PWA36808.1"/>
    <property type="molecule type" value="Genomic_DNA"/>
</dbReference>
<gene>
    <name evidence="3" type="ORF">CTI12_AA596350</name>
</gene>
<keyword evidence="4" id="KW-1185">Reference proteome</keyword>
<sequence length="133" mass="14810">MLHKKHHFRIQTQKMRDSNPPFTAKLFTHTLCMTSLIIIMASFQTMGHRTLPPFGHESAQGHEAAPVPPPETEIPDVQPPESLILQPYYVIQDYGFWGGQPYYGGRGSGGPIPHAGLDDEVEDMNSEDNVLLG</sequence>
<protein>
    <recommendedName>
        <fullName evidence="5">Transmembrane protein</fullName>
    </recommendedName>
</protein>
<evidence type="ECO:0000313" key="3">
    <source>
        <dbReference type="EMBL" id="PWA36808.1"/>
    </source>
</evidence>
<evidence type="ECO:0000313" key="4">
    <source>
        <dbReference type="Proteomes" id="UP000245207"/>
    </source>
</evidence>
<dbReference type="Proteomes" id="UP000245207">
    <property type="component" value="Unassembled WGS sequence"/>
</dbReference>
<name>A0A2U1KJA7_ARTAN</name>
<feature type="region of interest" description="Disordered" evidence="1">
    <location>
        <begin position="51"/>
        <end position="78"/>
    </location>
</feature>
<accession>A0A2U1KJA7</accession>
<feature type="transmembrane region" description="Helical" evidence="2">
    <location>
        <begin position="21"/>
        <end position="43"/>
    </location>
</feature>
<proteinExistence type="predicted"/>
<evidence type="ECO:0008006" key="5">
    <source>
        <dbReference type="Google" id="ProtNLM"/>
    </source>
</evidence>
<evidence type="ECO:0000256" key="2">
    <source>
        <dbReference type="SAM" id="Phobius"/>
    </source>
</evidence>
<keyword evidence="2" id="KW-1133">Transmembrane helix</keyword>